<keyword evidence="5" id="KW-1185">Reference proteome</keyword>
<dbReference type="NCBIfam" id="TIGR03009">
    <property type="entry name" value="plancto_dom_2"/>
    <property type="match status" value="1"/>
</dbReference>
<keyword evidence="1 3" id="KW-0732">Signal</keyword>
<evidence type="ECO:0000256" key="2">
    <source>
        <dbReference type="SAM" id="MobiDB-lite"/>
    </source>
</evidence>
<dbReference type="EMBL" id="CP074694">
    <property type="protein sequence ID" value="QVL32773.1"/>
    <property type="molecule type" value="Genomic_DNA"/>
</dbReference>
<feature type="signal peptide" evidence="3">
    <location>
        <begin position="1"/>
        <end position="20"/>
    </location>
</feature>
<name>A0A8E6B6H4_9BACT</name>
<organism evidence="4 5">
    <name type="scientific">Telmatocola sphagniphila</name>
    <dbReference type="NCBI Taxonomy" id="1123043"/>
    <lineage>
        <taxon>Bacteria</taxon>
        <taxon>Pseudomonadati</taxon>
        <taxon>Planctomycetota</taxon>
        <taxon>Planctomycetia</taxon>
        <taxon>Gemmatales</taxon>
        <taxon>Gemmataceae</taxon>
    </lineage>
</organism>
<feature type="chain" id="PRO_5034476129" evidence="3">
    <location>
        <begin position="21"/>
        <end position="277"/>
    </location>
</feature>
<dbReference type="RefSeq" id="WP_213497663.1">
    <property type="nucleotide sequence ID" value="NZ_CP074694.1"/>
</dbReference>
<evidence type="ECO:0000256" key="1">
    <source>
        <dbReference type="ARBA" id="ARBA00022729"/>
    </source>
</evidence>
<protein>
    <submittedName>
        <fullName evidence="4">TIGR03009 domain-containing protein</fullName>
    </submittedName>
</protein>
<dbReference type="Gene3D" id="2.50.20.10">
    <property type="entry name" value="Lipoprotein localisation LolA/LolB/LppX"/>
    <property type="match status" value="1"/>
</dbReference>
<dbReference type="InterPro" id="IPR029046">
    <property type="entry name" value="LolA/LolB/LppX"/>
</dbReference>
<sequence length="277" mass="31437">MLGMTRIAALLLIFASMASAQTSPAQDEKKTAKIELTPEQKSARLDQILQAWEARMTKTESFSMKVIRKETEPVRKTEVVLEGTANIQKPSLALFDLQESGPKASKRERFLADGKNLFQYDFKTQQIKTFALPKGNGIGDNLFFSLLSGMKAEDAKERFVMKYLLEDTDYAYIDIVPKKNSDKQEFKVARLTLVINSKKYPNSFMLPRQIYYIANNGETIQYDLLEHKINKEIPANYFKLIVPNGWKLLPEEKQNDGIFRGASRPSGSVQPGGLKQQ</sequence>
<dbReference type="SUPFAM" id="SSF89392">
    <property type="entry name" value="Prokaryotic lipoproteins and lipoprotein localization factors"/>
    <property type="match status" value="1"/>
</dbReference>
<evidence type="ECO:0000256" key="3">
    <source>
        <dbReference type="SAM" id="SignalP"/>
    </source>
</evidence>
<evidence type="ECO:0000313" key="5">
    <source>
        <dbReference type="Proteomes" id="UP000676194"/>
    </source>
</evidence>
<evidence type="ECO:0000313" key="4">
    <source>
        <dbReference type="EMBL" id="QVL32773.1"/>
    </source>
</evidence>
<dbReference type="InterPro" id="IPR017461">
    <property type="entry name" value="CHP03009_planctomycetes"/>
</dbReference>
<proteinExistence type="predicted"/>
<feature type="region of interest" description="Disordered" evidence="2">
    <location>
        <begin position="257"/>
        <end position="277"/>
    </location>
</feature>
<feature type="compositionally biased region" description="Polar residues" evidence="2">
    <location>
        <begin position="265"/>
        <end position="277"/>
    </location>
</feature>
<accession>A0A8E6B6H4</accession>
<dbReference type="AlphaFoldDB" id="A0A8E6B6H4"/>
<dbReference type="Proteomes" id="UP000676194">
    <property type="component" value="Chromosome"/>
</dbReference>
<reference evidence="4" key="1">
    <citation type="submission" date="2021-05" db="EMBL/GenBank/DDBJ databases">
        <title>Complete genome sequence of the cellulolytic planctomycete Telmatocola sphagniphila SP2T and characterization of the first cellulase from planctomycetes.</title>
        <authorList>
            <person name="Rakitin A.L."/>
            <person name="Beletsky A.V."/>
            <person name="Naumoff D.G."/>
            <person name="Kulichevskaya I.S."/>
            <person name="Mardanov A.V."/>
            <person name="Ravin N.V."/>
            <person name="Dedysh S.N."/>
        </authorList>
    </citation>
    <scope>NUCLEOTIDE SEQUENCE</scope>
    <source>
        <strain evidence="4">SP2T</strain>
    </source>
</reference>
<gene>
    <name evidence="4" type="ORF">KIH39_02305</name>
</gene>
<dbReference type="KEGG" id="tsph:KIH39_02305"/>